<feature type="compositionally biased region" description="Low complexity" evidence="6">
    <location>
        <begin position="567"/>
        <end position="577"/>
    </location>
</feature>
<comment type="similarity">
    <text evidence="2">Belongs to the TAPT1 family.</text>
</comment>
<dbReference type="OMA" id="NRYRSMK"/>
<evidence type="ECO:0000256" key="1">
    <source>
        <dbReference type="ARBA" id="ARBA00004141"/>
    </source>
</evidence>
<feature type="compositionally biased region" description="Low complexity" evidence="6">
    <location>
        <begin position="504"/>
        <end position="519"/>
    </location>
</feature>
<evidence type="ECO:0000256" key="5">
    <source>
        <dbReference type="ARBA" id="ARBA00023136"/>
    </source>
</evidence>
<evidence type="ECO:0000256" key="7">
    <source>
        <dbReference type="SAM" id="Phobius"/>
    </source>
</evidence>
<feature type="region of interest" description="Disordered" evidence="6">
    <location>
        <begin position="846"/>
        <end position="873"/>
    </location>
</feature>
<dbReference type="OrthoDB" id="5376140at2759"/>
<protein>
    <recommendedName>
        <fullName evidence="8">Protein kinase domain-containing protein</fullName>
    </recommendedName>
</protein>
<feature type="domain" description="Protein kinase" evidence="8">
    <location>
        <begin position="1"/>
        <end position="352"/>
    </location>
</feature>
<dbReference type="Proteomes" id="UP000258309">
    <property type="component" value="Unassembled WGS sequence"/>
</dbReference>
<name>A0A3E2HA67_SCYLI</name>
<evidence type="ECO:0000256" key="4">
    <source>
        <dbReference type="ARBA" id="ARBA00022989"/>
    </source>
</evidence>
<comment type="caution">
    <text evidence="9">The sequence shown here is derived from an EMBL/GenBank/DDBJ whole genome shotgun (WGS) entry which is preliminary data.</text>
</comment>
<feature type="non-terminal residue" evidence="9">
    <location>
        <position position="1"/>
    </location>
</feature>
<feature type="transmembrane region" description="Helical" evidence="7">
    <location>
        <begin position="1252"/>
        <end position="1281"/>
    </location>
</feature>
<feature type="compositionally biased region" description="Basic and acidic residues" evidence="6">
    <location>
        <begin position="618"/>
        <end position="629"/>
    </location>
</feature>
<proteinExistence type="inferred from homology"/>
<dbReference type="Gene3D" id="1.10.510.10">
    <property type="entry name" value="Transferase(Phosphotransferase) domain 1"/>
    <property type="match status" value="1"/>
</dbReference>
<dbReference type="InterPro" id="IPR000719">
    <property type="entry name" value="Prot_kinase_dom"/>
</dbReference>
<keyword evidence="4 7" id="KW-1133">Transmembrane helix</keyword>
<comment type="subcellular location">
    <subcellularLocation>
        <location evidence="1">Membrane</location>
        <topology evidence="1">Multi-pass membrane protein</topology>
    </subcellularLocation>
</comment>
<feature type="compositionally biased region" description="Low complexity" evidence="6">
    <location>
        <begin position="444"/>
        <end position="462"/>
    </location>
</feature>
<feature type="region of interest" description="Disordered" evidence="6">
    <location>
        <begin position="606"/>
        <end position="718"/>
    </location>
</feature>
<keyword evidence="3 7" id="KW-0812">Transmembrane</keyword>
<dbReference type="PANTHER" id="PTHR13317:SF4">
    <property type="entry name" value="TRANSMEMBRANE ANTERIOR POSTERIOR TRANSFORMATION PROTEIN 1 HOMOLOG"/>
    <property type="match status" value="1"/>
</dbReference>
<dbReference type="GO" id="GO:0004672">
    <property type="term" value="F:protein kinase activity"/>
    <property type="evidence" value="ECO:0007669"/>
    <property type="project" value="InterPro"/>
</dbReference>
<dbReference type="PANTHER" id="PTHR13317">
    <property type="entry name" value="TRANSMEMBRANE ANTERIOR POSTERIOR TRANSFORMATION PROTEIN 1 HOMOLOG"/>
    <property type="match status" value="1"/>
</dbReference>
<reference evidence="9 10" key="1">
    <citation type="submission" date="2018-05" db="EMBL/GenBank/DDBJ databases">
        <title>Draft genome sequence of Scytalidium lignicola DSM 105466, a ubiquitous saprotrophic fungus.</title>
        <authorList>
            <person name="Buettner E."/>
            <person name="Gebauer A.M."/>
            <person name="Hofrichter M."/>
            <person name="Liers C."/>
            <person name="Kellner H."/>
        </authorList>
    </citation>
    <scope>NUCLEOTIDE SEQUENCE [LARGE SCALE GENOMIC DNA]</scope>
    <source>
        <strain evidence="9 10">DSM 105466</strain>
    </source>
</reference>
<feature type="compositionally biased region" description="Pro residues" evidence="6">
    <location>
        <begin position="706"/>
        <end position="718"/>
    </location>
</feature>
<evidence type="ECO:0000313" key="9">
    <source>
        <dbReference type="EMBL" id="RFU30197.1"/>
    </source>
</evidence>
<dbReference type="Pfam" id="PF05346">
    <property type="entry name" value="DUF747"/>
    <property type="match status" value="1"/>
</dbReference>
<organism evidence="9 10">
    <name type="scientific">Scytalidium lignicola</name>
    <name type="common">Hyphomycete</name>
    <dbReference type="NCBI Taxonomy" id="5539"/>
    <lineage>
        <taxon>Eukaryota</taxon>
        <taxon>Fungi</taxon>
        <taxon>Dikarya</taxon>
        <taxon>Ascomycota</taxon>
        <taxon>Pezizomycotina</taxon>
        <taxon>Leotiomycetes</taxon>
        <taxon>Leotiomycetes incertae sedis</taxon>
        <taxon>Scytalidium</taxon>
    </lineage>
</organism>
<accession>A0A3E2HA67</accession>
<dbReference type="GO" id="GO:0005524">
    <property type="term" value="F:ATP binding"/>
    <property type="evidence" value="ECO:0007669"/>
    <property type="project" value="InterPro"/>
</dbReference>
<dbReference type="SMART" id="SM00220">
    <property type="entry name" value="S_TKc"/>
    <property type="match status" value="1"/>
</dbReference>
<evidence type="ECO:0000256" key="6">
    <source>
        <dbReference type="SAM" id="MobiDB-lite"/>
    </source>
</evidence>
<sequence length="1368" mass="153295">MLLQPRYELRDDFKEAEESSGLEVLRTSDNLVFLTSDLSNIYEELPNKDRAQLAGVLLPSISHTLSQIINHYNVVSLVDIIHNSLEEPFIENAGPLKDFMVWENMNAGSLAQLLPPVGKLPGPNSKDEWIRLAKEDHHRASLPESLCWHVLRSISKALLWLHFGVKETSGDSGALKRLDDNWQCILIRDVSPTQIWFQHPVLDETYGACKLGGFGLAKVVNFVNGSQPVTLRPDNASWEKQLFWAPEVCGELSATDLETYTEESKYIKSRASSGLPYWTPTAELWSLGALVYMMMTGIPPPRHCSYELQISLMNDEEFSQDLREIIQSMLIFDPNKRPKCPELAVRIDRAWADWRASTEEGKEIIDIWDHPKANSIADLVVVMAVQSSPRAREQETGGGRDGAVGDDPVPPNNFPGATEAQKLQNLYIDTDLDSRLTAREPRQLLSPSPSASRSSSPSLVASDNSSPELDGKVSSNSNGHLHSPSFEKRTALSLTISEEDEATLTSPLPISKSLPPLALHDIPEEKPRKTGKLPVGNMSGDDKMLKLSPTEMQKLTSDPDSLPITTSRRSSGSGQRGLEPSPLFGNGRPISSHSYSEFQDYETVRRTSITGAGNTLRPRRDTTQERRLSNDGMSSNISGRRPNTMYRAISNPPPSTDQVNQAPYRSPIQGSPRRKATNTGFRPEPLDLNASSVKTPGVTGRSSSAPDPPPSPIPQSIPLPPMSMPTYLQLELSESRPSPLYIYRSSTSDRLYESSEIKFERLLNFLLLPPQLEQVLYFGTLTCLDAWLYTFTILPLRFLRAAGILIRWWGEVIVREVRFISGFIYHGAGRMWHRQRGRTLNIDGVSESRSVSRTGRSSSRQPPSQPQYGRQQPESIKGLLSPEIIRPERGRHKADLLQGAVIITSCIILLKLDASRMYHSIRGQAAIKLYVIYNLLEVCDRLFSALGQDIFECLFSNETLGRDDDGRSKILRPLGMFVLSLVYNVIHATALFYQVITLNVAVNSYSNALLTLLMSNQFVEIKSTVFKKFEKDNLFQLTCADIVERFQLWLMLLIIAMRNIVEVGGLSVVNGSRHAFTAAGDATVVSGPRSIIPNSFTILPSWSGEVLTPFLFVLGSEMLVDWIKHAYISKFNNVKPALYQRYLDVLAKDYYTHAFVDQNLIKRLGLPVIPLSCLFIRASVQTYHMFLATHFQPPIPATTTSISVDAAVTSPATTAALEHFDYIIRHALGRATYGIPNPAASNPWYLPGADDAIAALTMLVFFLVVFFLLLAFKLLLGMLLLKYSRNRYRSMKKREHQSYDTKGKRLGGWGMVEVDDDKRRWIYDDDPETLRKLKGKEKAAKEKAEKEDKAPDNLEKISRYEMAAKRIW</sequence>
<dbReference type="STRING" id="5539.A0A3E2HA67"/>
<feature type="compositionally biased region" description="Low complexity" evidence="6">
    <location>
        <begin position="847"/>
        <end position="873"/>
    </location>
</feature>
<dbReference type="SUPFAM" id="SSF56112">
    <property type="entry name" value="Protein kinase-like (PK-like)"/>
    <property type="match status" value="1"/>
</dbReference>
<feature type="non-terminal residue" evidence="9">
    <location>
        <position position="1368"/>
    </location>
</feature>
<keyword evidence="5 7" id="KW-0472">Membrane</keyword>
<feature type="region of interest" description="Disordered" evidence="6">
    <location>
        <begin position="440"/>
        <end position="486"/>
    </location>
</feature>
<evidence type="ECO:0000313" key="10">
    <source>
        <dbReference type="Proteomes" id="UP000258309"/>
    </source>
</evidence>
<dbReference type="EMBL" id="NCSJ02000106">
    <property type="protein sequence ID" value="RFU30197.1"/>
    <property type="molecule type" value="Genomic_DNA"/>
</dbReference>
<feature type="region of interest" description="Disordered" evidence="6">
    <location>
        <begin position="502"/>
        <end position="590"/>
    </location>
</feature>
<dbReference type="InterPro" id="IPR011009">
    <property type="entry name" value="Kinase-like_dom_sf"/>
</dbReference>
<evidence type="ECO:0000256" key="2">
    <source>
        <dbReference type="ARBA" id="ARBA00008803"/>
    </source>
</evidence>
<keyword evidence="10" id="KW-1185">Reference proteome</keyword>
<dbReference type="PROSITE" id="PS50011">
    <property type="entry name" value="PROTEIN_KINASE_DOM"/>
    <property type="match status" value="1"/>
</dbReference>
<gene>
    <name evidence="9" type="ORF">B7463_g6126</name>
</gene>
<dbReference type="InterPro" id="IPR008010">
    <property type="entry name" value="Tatp1"/>
</dbReference>
<feature type="compositionally biased region" description="Polar residues" evidence="6">
    <location>
        <begin position="463"/>
        <end position="480"/>
    </location>
</feature>
<evidence type="ECO:0000259" key="8">
    <source>
        <dbReference type="PROSITE" id="PS50011"/>
    </source>
</evidence>
<dbReference type="GO" id="GO:0005789">
    <property type="term" value="C:endoplasmic reticulum membrane"/>
    <property type="evidence" value="ECO:0007669"/>
    <property type="project" value="TreeGrafter"/>
</dbReference>
<feature type="compositionally biased region" description="Polar residues" evidence="6">
    <location>
        <begin position="550"/>
        <end position="566"/>
    </location>
</feature>
<feature type="region of interest" description="Disordered" evidence="6">
    <location>
        <begin position="388"/>
        <end position="417"/>
    </location>
</feature>
<evidence type="ECO:0000256" key="3">
    <source>
        <dbReference type="ARBA" id="ARBA00022692"/>
    </source>
</evidence>